<dbReference type="EnsemblPlants" id="AUR62000105-RA">
    <property type="protein sequence ID" value="AUR62000105-RA:cds"/>
    <property type="gene ID" value="AUR62000105"/>
</dbReference>
<comment type="subcellular location">
    <subcellularLocation>
        <location evidence="1">Membrane</location>
        <topology evidence="1">Multi-pass membrane protein</topology>
    </subcellularLocation>
</comment>
<dbReference type="GO" id="GO:0008381">
    <property type="term" value="F:mechanosensitive monoatomic ion channel activity"/>
    <property type="evidence" value="ECO:0007669"/>
    <property type="project" value="TreeGrafter"/>
</dbReference>
<reference evidence="5" key="2">
    <citation type="submission" date="2021-03" db="UniProtKB">
        <authorList>
            <consortium name="EnsemblPlants"/>
        </authorList>
    </citation>
    <scope>IDENTIFICATION</scope>
</reference>
<comment type="similarity">
    <text evidence="2">Belongs to the MscS (TC 1.A.23) family.</text>
</comment>
<feature type="region of interest" description="Disordered" evidence="3">
    <location>
        <begin position="380"/>
        <end position="403"/>
    </location>
</feature>
<dbReference type="GO" id="GO:0005886">
    <property type="term" value="C:plasma membrane"/>
    <property type="evidence" value="ECO:0007669"/>
    <property type="project" value="TreeGrafter"/>
</dbReference>
<dbReference type="AlphaFoldDB" id="A0A803KM49"/>
<evidence type="ECO:0000313" key="5">
    <source>
        <dbReference type="EnsemblPlants" id="AUR62000105-RA:cds"/>
    </source>
</evidence>
<keyword evidence="4" id="KW-0472">Membrane</keyword>
<dbReference type="PANTHER" id="PTHR31618">
    <property type="entry name" value="MECHANOSENSITIVE ION CHANNEL PROTEIN 5"/>
    <property type="match status" value="1"/>
</dbReference>
<feature type="transmembrane region" description="Helical" evidence="4">
    <location>
        <begin position="260"/>
        <end position="280"/>
    </location>
</feature>
<feature type="region of interest" description="Disordered" evidence="3">
    <location>
        <begin position="1"/>
        <end position="30"/>
    </location>
</feature>
<keyword evidence="4" id="KW-1133">Transmembrane helix</keyword>
<reference evidence="5" key="1">
    <citation type="journal article" date="2017" name="Nature">
        <title>The genome of Chenopodium quinoa.</title>
        <authorList>
            <person name="Jarvis D.E."/>
            <person name="Ho Y.S."/>
            <person name="Lightfoot D.J."/>
            <person name="Schmoeckel S.M."/>
            <person name="Li B."/>
            <person name="Borm T.J.A."/>
            <person name="Ohyanagi H."/>
            <person name="Mineta K."/>
            <person name="Michell C.T."/>
            <person name="Saber N."/>
            <person name="Kharbatia N.M."/>
            <person name="Rupper R.R."/>
            <person name="Sharp A.R."/>
            <person name="Dally N."/>
            <person name="Boughton B.A."/>
            <person name="Woo Y.H."/>
            <person name="Gao G."/>
            <person name="Schijlen E.G.W.M."/>
            <person name="Guo X."/>
            <person name="Momin A.A."/>
            <person name="Negrao S."/>
            <person name="Al-Babili S."/>
            <person name="Gehring C."/>
            <person name="Roessner U."/>
            <person name="Jung C."/>
            <person name="Murphy K."/>
            <person name="Arold S.T."/>
            <person name="Gojobori T."/>
            <person name="van der Linden C.G."/>
            <person name="van Loo E.N."/>
            <person name="Jellen E.N."/>
            <person name="Maughan P.J."/>
            <person name="Tester M."/>
        </authorList>
    </citation>
    <scope>NUCLEOTIDE SEQUENCE [LARGE SCALE GENOMIC DNA]</scope>
    <source>
        <strain evidence="5">cv. PI 614886</strain>
    </source>
</reference>
<evidence type="ECO:0000256" key="3">
    <source>
        <dbReference type="SAM" id="MobiDB-lite"/>
    </source>
</evidence>
<dbReference type="Gramene" id="AUR62000105-RA">
    <property type="protein sequence ID" value="AUR62000105-RA:cds"/>
    <property type="gene ID" value="AUR62000105"/>
</dbReference>
<dbReference type="InterPro" id="IPR016688">
    <property type="entry name" value="MscS-like_plants/fungi"/>
</dbReference>
<organism evidence="5 6">
    <name type="scientific">Chenopodium quinoa</name>
    <name type="common">Quinoa</name>
    <dbReference type="NCBI Taxonomy" id="63459"/>
    <lineage>
        <taxon>Eukaryota</taxon>
        <taxon>Viridiplantae</taxon>
        <taxon>Streptophyta</taxon>
        <taxon>Embryophyta</taxon>
        <taxon>Tracheophyta</taxon>
        <taxon>Spermatophyta</taxon>
        <taxon>Magnoliopsida</taxon>
        <taxon>eudicotyledons</taxon>
        <taxon>Gunneridae</taxon>
        <taxon>Pentapetalae</taxon>
        <taxon>Caryophyllales</taxon>
        <taxon>Chenopodiaceae</taxon>
        <taxon>Chenopodioideae</taxon>
        <taxon>Atripliceae</taxon>
        <taxon>Chenopodium</taxon>
    </lineage>
</organism>
<proteinExistence type="inferred from homology"/>
<evidence type="ECO:0000256" key="4">
    <source>
        <dbReference type="SAM" id="Phobius"/>
    </source>
</evidence>
<keyword evidence="6" id="KW-1185">Reference proteome</keyword>
<protein>
    <submittedName>
        <fullName evidence="5">Uncharacterized protein</fullName>
    </submittedName>
</protein>
<sequence length="403" mass="45460">MRRNAESLKRSPLQPNDGKNEENNPKSHLPSFINVLPTGALNSNFKGFYKSAFYSKSVAEIFSNVDLFNNLMRVCDRRKSVGDEVDEWEKQGMNGLHDKDVKRGDEAAAYVYVKKLSKEVKKTAKADLLMQDDRTPTLHGIQLVAQYLLTAKNALSNDNYTSDILLDLQKRSQDGIINKDIMKQIIESNTQQSSRALENESVKDEFDYFKGQLHDDTIDLSEELSLNIIKAWMDRACSNCLVLANTLSSVKEVVDGLDKIISFLLIVATFIMWLLLTGLASTKILVTASPFLAATFIFGESCKTLFHGIIHLEDDTEKKFTAGYNFIAVLTTEDKIKLAINFKHSVDCKSSIYSECLKTKQELRSELILHIHDLLEQIKNEKPETSENSTEQAQENKELGNSS</sequence>
<name>A0A803KM49_CHEQI</name>
<keyword evidence="4" id="KW-0812">Transmembrane</keyword>
<feature type="compositionally biased region" description="Basic and acidic residues" evidence="3">
    <location>
        <begin position="394"/>
        <end position="403"/>
    </location>
</feature>
<evidence type="ECO:0000256" key="2">
    <source>
        <dbReference type="ARBA" id="ARBA00008017"/>
    </source>
</evidence>
<dbReference type="Proteomes" id="UP000596660">
    <property type="component" value="Unplaced"/>
</dbReference>
<evidence type="ECO:0000256" key="1">
    <source>
        <dbReference type="ARBA" id="ARBA00004141"/>
    </source>
</evidence>
<dbReference type="GO" id="GO:0006820">
    <property type="term" value="P:monoatomic anion transport"/>
    <property type="evidence" value="ECO:0007669"/>
    <property type="project" value="TreeGrafter"/>
</dbReference>
<evidence type="ECO:0000313" key="6">
    <source>
        <dbReference type="Proteomes" id="UP000596660"/>
    </source>
</evidence>
<dbReference type="PANTHER" id="PTHR31618:SF7">
    <property type="entry name" value="MECHANOSENSITIVE ION CHANNEL PROTEIN"/>
    <property type="match status" value="1"/>
</dbReference>
<dbReference type="GO" id="GO:0050982">
    <property type="term" value="P:detection of mechanical stimulus"/>
    <property type="evidence" value="ECO:0007669"/>
    <property type="project" value="TreeGrafter"/>
</dbReference>
<accession>A0A803KM49</accession>